<organism evidence="2 4">
    <name type="scientific">Iodobacter fluviatilis</name>
    <dbReference type="NCBI Taxonomy" id="537"/>
    <lineage>
        <taxon>Bacteria</taxon>
        <taxon>Pseudomonadati</taxon>
        <taxon>Pseudomonadota</taxon>
        <taxon>Betaproteobacteria</taxon>
        <taxon>Neisseriales</taxon>
        <taxon>Chitinibacteraceae</taxon>
        <taxon>Iodobacter</taxon>
    </lineage>
</organism>
<feature type="chain" id="PRO_5016764194" evidence="1">
    <location>
        <begin position="20"/>
        <end position="157"/>
    </location>
</feature>
<reference evidence="2 4" key="1">
    <citation type="submission" date="2018-06" db="EMBL/GenBank/DDBJ databases">
        <authorList>
            <consortium name="Pathogen Informatics"/>
            <person name="Doyle S."/>
        </authorList>
    </citation>
    <scope>NUCLEOTIDE SEQUENCE [LARGE SCALE GENOMIC DNA]</scope>
    <source>
        <strain evidence="2 4">NCTC11159</strain>
    </source>
</reference>
<dbReference type="Proteomes" id="UP000255108">
    <property type="component" value="Unassembled WGS sequence"/>
</dbReference>
<dbReference type="EMBL" id="UGHR01000001">
    <property type="protein sequence ID" value="STQ90278.1"/>
    <property type="molecule type" value="Genomic_DNA"/>
</dbReference>
<accession>A0A377Q691</accession>
<feature type="signal peptide" evidence="1">
    <location>
        <begin position="1"/>
        <end position="19"/>
    </location>
</feature>
<name>A0A377Q691_9NEIS</name>
<proteinExistence type="predicted"/>
<evidence type="ECO:0000256" key="1">
    <source>
        <dbReference type="SAM" id="SignalP"/>
    </source>
</evidence>
<dbReference type="Proteomes" id="UP000295794">
    <property type="component" value="Unassembled WGS sequence"/>
</dbReference>
<gene>
    <name evidence="3" type="ORF">EV682_10571</name>
    <name evidence="2" type="ORF">NCTC11159_01342</name>
</gene>
<sequence length="157" mass="17271">MLPKLFTLLLVLISMTTQAGNFFPPDYKVFPFKEGDLLVSRRGDGKFAVNKILKIDRISLNRGAFINIQGRPFVASEDDYLLVVSASYGDNEFKTFEEASAAAKTGKWTVKVAHTPNRAPGAATGQTWVGYAPVTAEELTGYKIWRQAFDNGDAGVF</sequence>
<dbReference type="RefSeq" id="WP_207916569.1">
    <property type="nucleotide sequence ID" value="NZ_CAWOLO010000005.1"/>
</dbReference>
<evidence type="ECO:0000313" key="3">
    <source>
        <dbReference type="EMBL" id="TCU86946.1"/>
    </source>
</evidence>
<keyword evidence="5" id="KW-1185">Reference proteome</keyword>
<reference evidence="3 5" key="2">
    <citation type="submission" date="2019-03" db="EMBL/GenBank/DDBJ databases">
        <title>Genomic Encyclopedia of Type Strains, Phase IV (KMG-IV): sequencing the most valuable type-strain genomes for metagenomic binning, comparative biology and taxonomic classification.</title>
        <authorList>
            <person name="Goeker M."/>
        </authorList>
    </citation>
    <scope>NUCLEOTIDE SEQUENCE [LARGE SCALE GENOMIC DNA]</scope>
    <source>
        <strain evidence="3 5">DSM 3764</strain>
    </source>
</reference>
<dbReference type="EMBL" id="SMBT01000005">
    <property type="protein sequence ID" value="TCU86946.1"/>
    <property type="molecule type" value="Genomic_DNA"/>
</dbReference>
<evidence type="ECO:0000313" key="4">
    <source>
        <dbReference type="Proteomes" id="UP000255108"/>
    </source>
</evidence>
<dbReference type="AlphaFoldDB" id="A0A377Q691"/>
<evidence type="ECO:0000313" key="2">
    <source>
        <dbReference type="EMBL" id="STQ90278.1"/>
    </source>
</evidence>
<evidence type="ECO:0000313" key="5">
    <source>
        <dbReference type="Proteomes" id="UP000295794"/>
    </source>
</evidence>
<protein>
    <submittedName>
        <fullName evidence="2">Uncharacterized protein</fullName>
    </submittedName>
</protein>
<keyword evidence="1" id="KW-0732">Signal</keyword>